<proteinExistence type="predicted"/>
<sequence length="1112" mass="118003">MEPRIIGSGGDGQAGDHFGTAEVRRRVLDGWTAAAARFREDANAEEELALGGYRDRLVVELAQNAADAAARAGHGPGRLRLTLRDGVLAVANTGAPLDADAVESLSTLRASSKRADATPTVGRFGVGFAAVLAVSDEPAILGHSGAVRWSLAEARELTDRAALEAPELAAELRRRDGHVPLLRLPLAAEGEPPTGYDTVVLLPLRDGAAEDLTRRLLDGVDDALLLTLPGLGEIVIETPDGRVRTLTRSAAEPVEESLRQVTLTEQSERGTVRSLWQTVTTTGALAAELLVDRPVEERARPYWTVTWAVPVSATGTVQPLPVAPVLHAPTPSEEPLGLPALLIASYPLDSTRRHVAPGPLTDFLTERAAEAYTDLLRARGADLGSLALVPGPLGQGALDNALRTAVLSRLPGTAFLPHPTAVEEGTPALRPRDATLLEGADSSVVEALAPIFPGLLPAGLERRAELRALQVRRIPLAEVVDQLGGLDREPAWWRSLYGALAGADPEALGALPVPLATGRTVTGPRRVLLPSDDADWAGFPGYPEALAEALDLLDLRLAHPEAAHPLLAKLGAAVATPAGILATPELRAAVARSLDLGEDDFEAAADLADAVLALVRVAEAKAGDHPWLARLALPDDEGELARAGELILPDSPFAQLARPEDAPFVDEDLLERWGPEVLAAVGVLSDFVLVRAEDAVLDPDDLERLDPTAPADRAAGGTPTGLLDEAPDGLADWCEEVLEALHADDADQVGVPPVAAELLAVRDLDLVDEEAWPEALALLARPPYRDAVITPVRVLLPDGSYTDLPPYTAWWLRDHPVLGGREPAGLRAAGGDWLLRGLYDEARTTLDEEFLHALGVRTTLTALLAEPHGPDELLDHLTDPASEVTHRQLHGIYTALAAVEVESLDEVRALPPLDEATGRRPAHTVVVDATEAVVADAPDLVQLLHPYPLIPVAPALAPALAERLHVSLASEVAGGRVLSEGTLHRVPPFVRELLPGCPAAYEEHEELLVVGPDGEEAAVDWRWDTAASAPELPYDPELTEAEDEEGGTYWPTVGGEFEVPPVPGLLHAATPEGLAAGLAWSVGQWHRRFEVLAALTEPDRAYELSAARDFES</sequence>
<dbReference type="SUPFAM" id="SSF55874">
    <property type="entry name" value="ATPase domain of HSP90 chaperone/DNA topoisomerase II/histidine kinase"/>
    <property type="match status" value="1"/>
</dbReference>
<dbReference type="EMBL" id="JACHJV010000001">
    <property type="protein sequence ID" value="MBB4924110.1"/>
    <property type="molecule type" value="Genomic_DNA"/>
</dbReference>
<evidence type="ECO:0008006" key="4">
    <source>
        <dbReference type="Google" id="ProtNLM"/>
    </source>
</evidence>
<dbReference type="Proteomes" id="UP000540506">
    <property type="component" value="Unassembled WGS sequence"/>
</dbReference>
<gene>
    <name evidence="2" type="ORF">FHR34_003103</name>
</gene>
<keyword evidence="3" id="KW-1185">Reference proteome</keyword>
<comment type="caution">
    <text evidence="2">The sequence shown here is derived from an EMBL/GenBank/DDBJ whole genome shotgun (WGS) entry which is preliminary data.</text>
</comment>
<accession>A0A7W7R2K2</accession>
<feature type="region of interest" description="Disordered" evidence="1">
    <location>
        <begin position="701"/>
        <end position="722"/>
    </location>
</feature>
<name>A0A7W7R2K2_KITKI</name>
<reference evidence="2 3" key="1">
    <citation type="submission" date="2020-08" db="EMBL/GenBank/DDBJ databases">
        <title>Sequencing the genomes of 1000 actinobacteria strains.</title>
        <authorList>
            <person name="Klenk H.-P."/>
        </authorList>
    </citation>
    <scope>NUCLEOTIDE SEQUENCE [LARGE SCALE GENOMIC DNA]</scope>
    <source>
        <strain evidence="2 3">DSM 41654</strain>
    </source>
</reference>
<evidence type="ECO:0000313" key="2">
    <source>
        <dbReference type="EMBL" id="MBB4924110.1"/>
    </source>
</evidence>
<organism evidence="2 3">
    <name type="scientific">Kitasatospora kifunensis</name>
    <name type="common">Streptomyces kifunensis</name>
    <dbReference type="NCBI Taxonomy" id="58351"/>
    <lineage>
        <taxon>Bacteria</taxon>
        <taxon>Bacillati</taxon>
        <taxon>Actinomycetota</taxon>
        <taxon>Actinomycetes</taxon>
        <taxon>Kitasatosporales</taxon>
        <taxon>Streptomycetaceae</taxon>
        <taxon>Kitasatospora</taxon>
    </lineage>
</organism>
<dbReference type="InterPro" id="IPR036890">
    <property type="entry name" value="HATPase_C_sf"/>
</dbReference>
<protein>
    <recommendedName>
        <fullName evidence="4">Molecular chaperone Hsp90</fullName>
    </recommendedName>
</protein>
<evidence type="ECO:0000256" key="1">
    <source>
        <dbReference type="SAM" id="MobiDB-lite"/>
    </source>
</evidence>
<dbReference type="RefSeq" id="WP_184936111.1">
    <property type="nucleotide sequence ID" value="NZ_JACHJV010000001.1"/>
</dbReference>
<dbReference type="AlphaFoldDB" id="A0A7W7R2K2"/>
<dbReference type="NCBIfam" id="NF047352">
    <property type="entry name" value="P_loop_sacsin"/>
    <property type="match status" value="1"/>
</dbReference>
<evidence type="ECO:0000313" key="3">
    <source>
        <dbReference type="Proteomes" id="UP000540506"/>
    </source>
</evidence>